<dbReference type="Proteomes" id="UP000325315">
    <property type="component" value="Unassembled WGS sequence"/>
</dbReference>
<reference evidence="3" key="1">
    <citation type="journal article" date="2019" name="Plant Biotechnol. J.">
        <title>Genome sequencing of the Australian wild diploid species Gossypium australe highlights disease resistance and delayed gland morphogenesis.</title>
        <authorList>
            <person name="Cai Y."/>
            <person name="Cai X."/>
            <person name="Wang Q."/>
            <person name="Wang P."/>
            <person name="Zhang Y."/>
            <person name="Cai C."/>
            <person name="Xu Y."/>
            <person name="Wang K."/>
            <person name="Zhou Z."/>
            <person name="Wang C."/>
            <person name="Geng S."/>
            <person name="Li B."/>
            <person name="Dong Q."/>
            <person name="Hou Y."/>
            <person name="Wang H."/>
            <person name="Ai P."/>
            <person name="Liu Z."/>
            <person name="Yi F."/>
            <person name="Sun M."/>
            <person name="An G."/>
            <person name="Cheng J."/>
            <person name="Zhang Y."/>
            <person name="Shi Q."/>
            <person name="Xie Y."/>
            <person name="Shi X."/>
            <person name="Chang Y."/>
            <person name="Huang F."/>
            <person name="Chen Y."/>
            <person name="Hong S."/>
            <person name="Mi L."/>
            <person name="Sun Q."/>
            <person name="Zhang L."/>
            <person name="Zhou B."/>
            <person name="Peng R."/>
            <person name="Zhang X."/>
            <person name="Liu F."/>
        </authorList>
    </citation>
    <scope>NUCLEOTIDE SEQUENCE [LARGE SCALE GENOMIC DNA]</scope>
    <source>
        <strain evidence="3">cv. PA1801</strain>
    </source>
</reference>
<evidence type="ECO:0000313" key="3">
    <source>
        <dbReference type="Proteomes" id="UP000325315"/>
    </source>
</evidence>
<accession>A0A5B6X575</accession>
<name>A0A5B6X575_9ROSI</name>
<keyword evidence="3" id="KW-1185">Reference proteome</keyword>
<evidence type="ECO:0000256" key="1">
    <source>
        <dbReference type="SAM" id="MobiDB-lite"/>
    </source>
</evidence>
<evidence type="ECO:0000313" key="2">
    <source>
        <dbReference type="EMBL" id="KAA3488292.1"/>
    </source>
</evidence>
<proteinExistence type="predicted"/>
<protein>
    <submittedName>
        <fullName evidence="2">1-phosphatidylinositol-4,5-bisphosphate phosphodiesterase beta-2</fullName>
    </submittedName>
</protein>
<organism evidence="2 3">
    <name type="scientific">Gossypium australe</name>
    <dbReference type="NCBI Taxonomy" id="47621"/>
    <lineage>
        <taxon>Eukaryota</taxon>
        <taxon>Viridiplantae</taxon>
        <taxon>Streptophyta</taxon>
        <taxon>Embryophyta</taxon>
        <taxon>Tracheophyta</taxon>
        <taxon>Spermatophyta</taxon>
        <taxon>Magnoliopsida</taxon>
        <taxon>eudicotyledons</taxon>
        <taxon>Gunneridae</taxon>
        <taxon>Pentapetalae</taxon>
        <taxon>rosids</taxon>
        <taxon>malvids</taxon>
        <taxon>Malvales</taxon>
        <taxon>Malvaceae</taxon>
        <taxon>Malvoideae</taxon>
        <taxon>Gossypium</taxon>
    </lineage>
</organism>
<feature type="region of interest" description="Disordered" evidence="1">
    <location>
        <begin position="1"/>
        <end position="48"/>
    </location>
</feature>
<dbReference type="EMBL" id="SMMG02000001">
    <property type="protein sequence ID" value="KAA3488292.1"/>
    <property type="molecule type" value="Genomic_DNA"/>
</dbReference>
<comment type="caution">
    <text evidence="2">The sequence shown here is derived from an EMBL/GenBank/DDBJ whole genome shotgun (WGS) entry which is preliminary data.</text>
</comment>
<sequence length="110" mass="11688">MSARGRGCGRRERGRGRGARVVSEASGHMPKMDALASEAGSHNRMREDDTLSQAMCGARTGSAARGSISEQLRSNGAEGFRGISGVAPSVAEYWLEAVERIMDDLDCTAE</sequence>
<dbReference type="AlphaFoldDB" id="A0A5B6X575"/>
<gene>
    <name evidence="2" type="ORF">EPI10_032061</name>
</gene>